<dbReference type="AlphaFoldDB" id="A0A9N9I2Q9"/>
<gene>
    <name evidence="2" type="ORF">RFULGI_LOCUS11265</name>
</gene>
<dbReference type="InterPro" id="IPR000719">
    <property type="entry name" value="Prot_kinase_dom"/>
</dbReference>
<comment type="caution">
    <text evidence="2">The sequence shown here is derived from an EMBL/GenBank/DDBJ whole genome shotgun (WGS) entry which is preliminary data.</text>
</comment>
<evidence type="ECO:0000259" key="1">
    <source>
        <dbReference type="PROSITE" id="PS50011"/>
    </source>
</evidence>
<dbReference type="Gene3D" id="1.10.510.10">
    <property type="entry name" value="Transferase(Phosphotransferase) domain 1"/>
    <property type="match status" value="1"/>
</dbReference>
<feature type="domain" description="Protein kinase" evidence="1">
    <location>
        <begin position="1"/>
        <end position="148"/>
    </location>
</feature>
<dbReference type="GO" id="GO:0044773">
    <property type="term" value="P:mitotic DNA damage checkpoint signaling"/>
    <property type="evidence" value="ECO:0007669"/>
    <property type="project" value="TreeGrafter"/>
</dbReference>
<name>A0A9N9I2Q9_9GLOM</name>
<feature type="non-terminal residue" evidence="2">
    <location>
        <position position="1"/>
    </location>
</feature>
<dbReference type="PANTHER" id="PTHR44167">
    <property type="entry name" value="OVARIAN-SPECIFIC SERINE/THREONINE-PROTEIN KINASE LOK-RELATED"/>
    <property type="match status" value="1"/>
</dbReference>
<organism evidence="2 3">
    <name type="scientific">Racocetra fulgida</name>
    <dbReference type="NCBI Taxonomy" id="60492"/>
    <lineage>
        <taxon>Eukaryota</taxon>
        <taxon>Fungi</taxon>
        <taxon>Fungi incertae sedis</taxon>
        <taxon>Mucoromycota</taxon>
        <taxon>Glomeromycotina</taxon>
        <taxon>Glomeromycetes</taxon>
        <taxon>Diversisporales</taxon>
        <taxon>Gigasporaceae</taxon>
        <taxon>Racocetra</taxon>
    </lineage>
</organism>
<keyword evidence="3" id="KW-1185">Reference proteome</keyword>
<dbReference type="Proteomes" id="UP000789396">
    <property type="component" value="Unassembled WGS sequence"/>
</dbReference>
<proteinExistence type="predicted"/>
<evidence type="ECO:0000313" key="2">
    <source>
        <dbReference type="EMBL" id="CAG8717925.1"/>
    </source>
</evidence>
<dbReference type="Pfam" id="PF00069">
    <property type="entry name" value="Pkinase"/>
    <property type="match status" value="1"/>
</dbReference>
<sequence>HIHSAGVIHLDIKPENILVASHEPLYFKLSDFGLSAYVADKPTECYGTLNYSKYYILFYLIENHGKKINKHGIVSPEVIENAVEYDFKADWWSLGVTITECMLGFNPFNDNHKARHEDDMMWQQQVNKRVCEEIEAEKAEWLKELTFE</sequence>
<protein>
    <submittedName>
        <fullName evidence="2">4562_t:CDS:1</fullName>
    </submittedName>
</protein>
<dbReference type="InterPro" id="IPR008271">
    <property type="entry name" value="Ser/Thr_kinase_AS"/>
</dbReference>
<evidence type="ECO:0000313" key="3">
    <source>
        <dbReference type="Proteomes" id="UP000789396"/>
    </source>
</evidence>
<dbReference type="PROSITE" id="PS00108">
    <property type="entry name" value="PROTEIN_KINASE_ST"/>
    <property type="match status" value="1"/>
</dbReference>
<reference evidence="2" key="1">
    <citation type="submission" date="2021-06" db="EMBL/GenBank/DDBJ databases">
        <authorList>
            <person name="Kallberg Y."/>
            <person name="Tangrot J."/>
            <person name="Rosling A."/>
        </authorList>
    </citation>
    <scope>NUCLEOTIDE SEQUENCE</scope>
    <source>
        <strain evidence="2">IN212</strain>
    </source>
</reference>
<dbReference type="InterPro" id="IPR011009">
    <property type="entry name" value="Kinase-like_dom_sf"/>
</dbReference>
<feature type="non-terminal residue" evidence="2">
    <location>
        <position position="148"/>
    </location>
</feature>
<dbReference type="EMBL" id="CAJVPZ010024086">
    <property type="protein sequence ID" value="CAG8717925.1"/>
    <property type="molecule type" value="Genomic_DNA"/>
</dbReference>
<dbReference type="GO" id="GO:0005524">
    <property type="term" value="F:ATP binding"/>
    <property type="evidence" value="ECO:0007669"/>
    <property type="project" value="InterPro"/>
</dbReference>
<dbReference type="GO" id="GO:0005634">
    <property type="term" value="C:nucleus"/>
    <property type="evidence" value="ECO:0007669"/>
    <property type="project" value="TreeGrafter"/>
</dbReference>
<accession>A0A9N9I2Q9</accession>
<dbReference type="OrthoDB" id="68483at2759"/>
<dbReference type="GO" id="GO:0004674">
    <property type="term" value="F:protein serine/threonine kinase activity"/>
    <property type="evidence" value="ECO:0007669"/>
    <property type="project" value="TreeGrafter"/>
</dbReference>
<dbReference type="PROSITE" id="PS50011">
    <property type="entry name" value="PROTEIN_KINASE_DOM"/>
    <property type="match status" value="1"/>
</dbReference>
<dbReference type="PANTHER" id="PTHR44167:SF24">
    <property type="entry name" value="SERINE_THREONINE-PROTEIN KINASE CHK2"/>
    <property type="match status" value="1"/>
</dbReference>
<dbReference type="SUPFAM" id="SSF56112">
    <property type="entry name" value="Protein kinase-like (PK-like)"/>
    <property type="match status" value="1"/>
</dbReference>